<dbReference type="SUPFAM" id="SSF52540">
    <property type="entry name" value="P-loop containing nucleoside triphosphate hydrolases"/>
    <property type="match status" value="1"/>
</dbReference>
<dbReference type="CDD" id="cd17935">
    <property type="entry name" value="EEXXQc_AQR"/>
    <property type="match status" value="1"/>
</dbReference>
<protein>
    <recommendedName>
        <fullName evidence="1">Pre-mRNA-splicing factor</fullName>
    </recommendedName>
</protein>
<dbReference type="GO" id="GO:0071013">
    <property type="term" value="C:catalytic step 2 spliceosome"/>
    <property type="evidence" value="ECO:0007669"/>
    <property type="project" value="TreeGrafter"/>
</dbReference>
<dbReference type="OrthoDB" id="1879at2759"/>
<feature type="domain" description="RNA helicase aquarius insertion" evidence="6">
    <location>
        <begin position="717"/>
        <end position="777"/>
    </location>
</feature>
<sequence>MSTQSPDSYSKTSLNQVDYKIRDHLEKLSSAWNTSQPVYNSSFISKLFRLTFAQLTNIQANSSYLLSTNILDKYLWPVYTENPSDKQLVLLLTLLFNYKYSQLGFFFLEWSRGFTENTNSSSLEKYNVTGFQTLINTVCSNLFEIVSSPLNESSNITSILFHRLILVKFITNCSNNIEIHAIRSNILNIVSIGIWSNITDNTTRKFIFKSNPILKKLWKIFLKKCESLDDSAHKWIPDLIYSLTNDFILVLYSITNSNDEYKILYCENFIEFISSLLSQLATRRLSKALESLIFFQDFPVDDFTGKPLTDSEIESTYYNEMQNLQVKLFTNFKDNSVIQNLAIVSISKFSDIDYIRSSLNTLSDHELFEIYQIAVDQKVFALSTCSTFADEFKRNFVVNLLVKKFCIPKSQLKEVLNMPIYPNESQLFDDHIVSEELQDNSALDGFLRPLVLPKLNLHFLTLYDYLLRNYTLYRLESSFQIKLDIEDVLSRMNPQLISDYAEYDMQKHEVVFSGWSRMATTIKTSTIAEISLPLVGKHHPALVRGLIEIDIDQFTLQIRREWDLSLKPLDDVFLIWICPATESRFQLYKEKFNIFIRGCQIEALIGQDDKKLDINHHMSNLNDQDTSLKISSINVLFDPVQYKYDVDNGLENIYSSFNLIVRRKAKENNFKSVLSSIIQLMQSSNHVPLWLYNTFLGFGDPLLSSSRNTLNSLPEFIDTHNTFSDISHLKDTFPQYNISSNDDTDLNHILPPYSIQFTSSTNEIPKTLKVKTQSKPKLQHIIDSDITKTSINFTAKQADAIVSSLNLGLTLIVGPPGSGKTDVAVQIIHNLYHNFPQQKTLLITHSNQALNQLFEKILYLDIDQRHLLRLGHGEEDLSSIERFSKSGRVDSFLDRRTELLGKVDSLAKSLNISGDVGYTCETAKYFFISQITYRWNHYINSINTDSMKSQTFSKSHFVDIFPFANFFKEYLESLLEAEFSFQELMEQSISLYSTIETMFEELDMIRPFELLRSYSDRSNYLLLNEARIIAMTCTHGAMKRNDFAELGFTYDNVIIEESAQILEIEAFIPLCLSSSSKKSKIKRVIMIGDHHQLPPVVKNTELRNLSNFEQSMFTRFIMLGVPSINLDMQGRCRPEIADLFRWCYPNLNDLPFLSTSNEFISRNAGFKFNYQMINVEAANGKGETEPSKYFYQNLDEAEYAVAIYQYMRLIGYPLETIAILTTYNGQKELILDILNLRCKSNSLFGLPTVSTIDQYQGMQKDYVILSLVRTKSVGHIRDLRRLIVCLSRARLGLYVLCKSSIFLQSPEIKYSFEILNKRSQKLGIILNEKYSKSTFYIDNAAEDAKESKFFDNIDQFGDFVYEKTILASNNSS</sequence>
<comment type="function">
    <text evidence="1">Involved in mRNA splicing where it associates with cdc5 and the other cwf proteins as part of the spliceosome.</text>
</comment>
<dbReference type="Proteomes" id="UP000245383">
    <property type="component" value="Unassembled WGS sequence"/>
</dbReference>
<evidence type="ECO:0000259" key="6">
    <source>
        <dbReference type="Pfam" id="PF21144"/>
    </source>
</evidence>
<dbReference type="PANTHER" id="PTHR10887:SF5">
    <property type="entry name" value="RNA HELICASE AQUARIUS"/>
    <property type="match status" value="1"/>
</dbReference>
<feature type="domain" description="RNA helicase aquarius beta-barrel" evidence="5">
    <location>
        <begin position="506"/>
        <end position="663"/>
    </location>
</feature>
<proteinExistence type="inferred from homology"/>
<dbReference type="InterPro" id="IPR047187">
    <property type="entry name" value="SF1_C_Upf1"/>
</dbReference>
<dbReference type="InterPro" id="IPR027417">
    <property type="entry name" value="P-loop_NTPase"/>
</dbReference>
<dbReference type="Pfam" id="PF21144">
    <property type="entry name" value="Aquarius_N_3rd"/>
    <property type="match status" value="1"/>
</dbReference>
<keyword evidence="8" id="KW-1185">Reference proteome</keyword>
<dbReference type="Gene3D" id="3.40.50.300">
    <property type="entry name" value="P-loop containing nucleotide triphosphate hydrolases"/>
    <property type="match status" value="2"/>
</dbReference>
<dbReference type="Pfam" id="PF16399">
    <property type="entry name" value="Aquarius_N_1st"/>
    <property type="match status" value="1"/>
</dbReference>
<comment type="subcellular location">
    <subcellularLocation>
        <location evidence="1">Nucleus</location>
    </subcellularLocation>
</comment>
<keyword evidence="1" id="KW-0508">mRNA splicing</keyword>
<evidence type="ECO:0000256" key="1">
    <source>
        <dbReference type="PIRNR" id="PIRNR038901"/>
    </source>
</evidence>
<dbReference type="GO" id="GO:0003729">
    <property type="term" value="F:mRNA binding"/>
    <property type="evidence" value="ECO:0007669"/>
    <property type="project" value="TreeGrafter"/>
</dbReference>
<comment type="subunit">
    <text evidence="1">Belongs to the 40S cdc5-associated complex (or cwf complex), a spliceosome sub-complex reminiscent of a late-stage spliceosome.</text>
</comment>
<evidence type="ECO:0000259" key="2">
    <source>
        <dbReference type="Pfam" id="PF13086"/>
    </source>
</evidence>
<evidence type="ECO:0000313" key="8">
    <source>
        <dbReference type="Proteomes" id="UP000245383"/>
    </source>
</evidence>
<reference evidence="7 8" key="1">
    <citation type="journal article" date="2018" name="MBio">
        <title>Comparative Genomics Reveals the Core Gene Toolbox for the Fungus-Insect Symbiosis.</title>
        <authorList>
            <person name="Wang Y."/>
            <person name="Stata M."/>
            <person name="Wang W."/>
            <person name="Stajich J.E."/>
            <person name="White M.M."/>
            <person name="Moncalvo J.M."/>
        </authorList>
    </citation>
    <scope>NUCLEOTIDE SEQUENCE [LARGE SCALE GENOMIC DNA]</scope>
    <source>
        <strain evidence="7 8">SWE-8-4</strain>
    </source>
</reference>
<gene>
    <name evidence="7" type="ORF">BB561_005611</name>
</gene>
<dbReference type="FunFam" id="3.40.50.300:FF:002863">
    <property type="entry name" value="Pre-mRNA-splicing factor cwf11"/>
    <property type="match status" value="1"/>
</dbReference>
<organism evidence="7 8">
    <name type="scientific">Smittium simulii</name>
    <dbReference type="NCBI Taxonomy" id="133385"/>
    <lineage>
        <taxon>Eukaryota</taxon>
        <taxon>Fungi</taxon>
        <taxon>Fungi incertae sedis</taxon>
        <taxon>Zoopagomycota</taxon>
        <taxon>Kickxellomycotina</taxon>
        <taxon>Harpellomycetes</taxon>
        <taxon>Harpellales</taxon>
        <taxon>Legeriomycetaceae</taxon>
        <taxon>Smittium</taxon>
    </lineage>
</organism>
<dbReference type="InterPro" id="IPR026300">
    <property type="entry name" value="CWF11_fam"/>
</dbReference>
<dbReference type="GO" id="GO:0004386">
    <property type="term" value="F:helicase activity"/>
    <property type="evidence" value="ECO:0007669"/>
    <property type="project" value="InterPro"/>
</dbReference>
<feature type="domain" description="RNA helicase aquarius N-terminal" evidence="4">
    <location>
        <begin position="60"/>
        <end position="289"/>
    </location>
</feature>
<dbReference type="PANTHER" id="PTHR10887">
    <property type="entry name" value="DNA2/NAM7 HELICASE FAMILY"/>
    <property type="match status" value="1"/>
</dbReference>
<dbReference type="GO" id="GO:0005684">
    <property type="term" value="C:U2-type spliceosomal complex"/>
    <property type="evidence" value="ECO:0007669"/>
    <property type="project" value="UniProtKB-UniRule"/>
</dbReference>
<dbReference type="GO" id="GO:0045292">
    <property type="term" value="P:mRNA cis splicing, via spliceosome"/>
    <property type="evidence" value="ECO:0007669"/>
    <property type="project" value="UniProtKB-UniRule"/>
</dbReference>
<dbReference type="InterPro" id="IPR048966">
    <property type="entry name" value="Aquarius_b-barrel"/>
</dbReference>
<dbReference type="Pfam" id="PF21143">
    <property type="entry name" value="Aquarius_N_2nd"/>
    <property type="match status" value="1"/>
</dbReference>
<evidence type="ECO:0000313" key="7">
    <source>
        <dbReference type="EMBL" id="PVU89006.1"/>
    </source>
</evidence>
<dbReference type="InterPro" id="IPR048967">
    <property type="entry name" value="Aquarius_insert"/>
</dbReference>
<dbReference type="CDD" id="cd18808">
    <property type="entry name" value="SF1_C_Upf1"/>
    <property type="match status" value="1"/>
</dbReference>
<accession>A0A2T9Y9K7</accession>
<evidence type="ECO:0000259" key="3">
    <source>
        <dbReference type="Pfam" id="PF13087"/>
    </source>
</evidence>
<dbReference type="InterPro" id="IPR041679">
    <property type="entry name" value="DNA2/NAM7-like_C"/>
</dbReference>
<dbReference type="InterPro" id="IPR032174">
    <property type="entry name" value="Aquarius_N"/>
</dbReference>
<keyword evidence="1" id="KW-0507">mRNA processing</keyword>
<dbReference type="Pfam" id="PF13086">
    <property type="entry name" value="AAA_11"/>
    <property type="match status" value="1"/>
</dbReference>
<comment type="caution">
    <text evidence="7">The sequence shown here is derived from an EMBL/GenBank/DDBJ whole genome shotgun (WGS) entry which is preliminary data.</text>
</comment>
<feature type="domain" description="DNA2/NAM7 helicase-like C-terminal" evidence="3">
    <location>
        <begin position="1109"/>
        <end position="1299"/>
    </location>
</feature>
<dbReference type="EMBL" id="MBFR01000347">
    <property type="protein sequence ID" value="PVU89006.1"/>
    <property type="molecule type" value="Genomic_DNA"/>
</dbReference>
<comment type="similarity">
    <text evidence="1">Belongs to the CWF11 family.</text>
</comment>
<dbReference type="PIRSF" id="PIRSF038901">
    <property type="entry name" value="AQR_cwf11"/>
    <property type="match status" value="1"/>
</dbReference>
<dbReference type="STRING" id="133385.A0A2T9Y9K7"/>
<dbReference type="InterPro" id="IPR041677">
    <property type="entry name" value="DNA2/NAM7_AAA_11"/>
</dbReference>
<evidence type="ECO:0000259" key="4">
    <source>
        <dbReference type="Pfam" id="PF16399"/>
    </source>
</evidence>
<keyword evidence="1" id="KW-0539">Nucleus</keyword>
<feature type="domain" description="DNA2/NAM7 helicase helicase" evidence="2">
    <location>
        <begin position="793"/>
        <end position="1099"/>
    </location>
</feature>
<name>A0A2T9Y9K7_9FUNG</name>
<evidence type="ECO:0000259" key="5">
    <source>
        <dbReference type="Pfam" id="PF21143"/>
    </source>
</evidence>
<dbReference type="InterPro" id="IPR045055">
    <property type="entry name" value="DNA2/NAM7-like"/>
</dbReference>
<dbReference type="Pfam" id="PF13087">
    <property type="entry name" value="AAA_12"/>
    <property type="match status" value="1"/>
</dbReference>